<evidence type="ECO:0008006" key="3">
    <source>
        <dbReference type="Google" id="ProtNLM"/>
    </source>
</evidence>
<accession>A0ABR1D3A1</accession>
<protein>
    <recommendedName>
        <fullName evidence="3">Endonuclease/exonuclease/phosphatase domain-containing protein</fullName>
    </recommendedName>
</protein>
<organism evidence="1 2">
    <name type="scientific">Necator americanus</name>
    <name type="common">Human hookworm</name>
    <dbReference type="NCBI Taxonomy" id="51031"/>
    <lineage>
        <taxon>Eukaryota</taxon>
        <taxon>Metazoa</taxon>
        <taxon>Ecdysozoa</taxon>
        <taxon>Nematoda</taxon>
        <taxon>Chromadorea</taxon>
        <taxon>Rhabditida</taxon>
        <taxon>Rhabditina</taxon>
        <taxon>Rhabditomorpha</taxon>
        <taxon>Strongyloidea</taxon>
        <taxon>Ancylostomatidae</taxon>
        <taxon>Bunostominae</taxon>
        <taxon>Necator</taxon>
    </lineage>
</organism>
<evidence type="ECO:0000313" key="2">
    <source>
        <dbReference type="Proteomes" id="UP001303046"/>
    </source>
</evidence>
<gene>
    <name evidence="1" type="primary">Necator_chrIII.g12391</name>
    <name evidence="1" type="ORF">RB195_011625</name>
</gene>
<evidence type="ECO:0000313" key="1">
    <source>
        <dbReference type="EMBL" id="KAK6745022.1"/>
    </source>
</evidence>
<name>A0ABR1D3A1_NECAM</name>
<sequence length="86" mass="10140">MTICAYNVRTLGPKAAIEDLMMHANKIKYDVIRPTETRRCHPLNPFEQLTTSADEKMWFNPSFDYLRRLSSNIKLRRRSRGFLYGS</sequence>
<dbReference type="EMBL" id="JAVFWL010000003">
    <property type="protein sequence ID" value="KAK6745022.1"/>
    <property type="molecule type" value="Genomic_DNA"/>
</dbReference>
<reference evidence="1 2" key="1">
    <citation type="submission" date="2023-08" db="EMBL/GenBank/DDBJ databases">
        <title>A Necator americanus chromosomal reference genome.</title>
        <authorList>
            <person name="Ilik V."/>
            <person name="Petrzelkova K.J."/>
            <person name="Pardy F."/>
            <person name="Fuh T."/>
            <person name="Niatou-Singa F.S."/>
            <person name="Gouil Q."/>
            <person name="Baker L."/>
            <person name="Ritchie M.E."/>
            <person name="Jex A.R."/>
            <person name="Gazzola D."/>
            <person name="Li H."/>
            <person name="Toshio Fujiwara R."/>
            <person name="Zhan B."/>
            <person name="Aroian R.V."/>
            <person name="Pafco B."/>
            <person name="Schwarz E.M."/>
        </authorList>
    </citation>
    <scope>NUCLEOTIDE SEQUENCE [LARGE SCALE GENOMIC DNA]</scope>
    <source>
        <strain evidence="1 2">Aroian</strain>
        <tissue evidence="1">Whole animal</tissue>
    </source>
</reference>
<keyword evidence="2" id="KW-1185">Reference proteome</keyword>
<comment type="caution">
    <text evidence="1">The sequence shown here is derived from an EMBL/GenBank/DDBJ whole genome shotgun (WGS) entry which is preliminary data.</text>
</comment>
<dbReference type="Proteomes" id="UP001303046">
    <property type="component" value="Unassembled WGS sequence"/>
</dbReference>
<proteinExistence type="predicted"/>